<dbReference type="Gene3D" id="2.30.280.20">
    <property type="match status" value="1"/>
</dbReference>
<dbReference type="InterPro" id="IPR007560">
    <property type="entry name" value="Restrct_endonuc_IV_Mrr"/>
</dbReference>
<keyword evidence="4" id="KW-1185">Reference proteome</keyword>
<dbReference type="Pfam" id="PF18062">
    <property type="entry name" value="RE_AspBHI_N"/>
    <property type="match status" value="1"/>
</dbReference>
<dbReference type="Pfam" id="PF04471">
    <property type="entry name" value="Mrr_cat"/>
    <property type="match status" value="1"/>
</dbReference>
<reference evidence="3 4" key="1">
    <citation type="submission" date="2024-06" db="EMBL/GenBank/DDBJ databases">
        <title>Sorghum-associated microbial communities from plants grown in Nebraska, USA.</title>
        <authorList>
            <person name="Schachtman D."/>
        </authorList>
    </citation>
    <scope>NUCLEOTIDE SEQUENCE [LARGE SCALE GENOMIC DNA]</scope>
    <source>
        <strain evidence="3 4">3552</strain>
    </source>
</reference>
<dbReference type="GeneID" id="92753594"/>
<evidence type="ECO:0000259" key="1">
    <source>
        <dbReference type="Pfam" id="PF04471"/>
    </source>
</evidence>
<dbReference type="EMBL" id="JBEPSN010000006">
    <property type="protein sequence ID" value="MET4540871.1"/>
    <property type="molecule type" value="Genomic_DNA"/>
</dbReference>
<evidence type="ECO:0000313" key="3">
    <source>
        <dbReference type="EMBL" id="MET4540871.1"/>
    </source>
</evidence>
<feature type="domain" description="Restriction endonuclease type IV Mrr" evidence="1">
    <location>
        <begin position="258"/>
        <end position="375"/>
    </location>
</feature>
<evidence type="ECO:0000259" key="2">
    <source>
        <dbReference type="Pfam" id="PF18062"/>
    </source>
</evidence>
<dbReference type="Proteomes" id="UP001549307">
    <property type="component" value="Unassembled WGS sequence"/>
</dbReference>
<comment type="caution">
    <text evidence="3">The sequence shown here is derived from an EMBL/GenBank/DDBJ whole genome shotgun (WGS) entry which is preliminary data.</text>
</comment>
<dbReference type="Gene3D" id="3.40.1350.10">
    <property type="match status" value="1"/>
</dbReference>
<gene>
    <name evidence="3" type="ORF">ABIE37_002659</name>
</gene>
<protein>
    <recommendedName>
        <fullName evidence="5">Restriction endonuclease</fullName>
    </recommendedName>
</protein>
<proteinExistence type="predicted"/>
<dbReference type="InterPro" id="IPR011856">
    <property type="entry name" value="tRNA_endonuc-like_dom_sf"/>
</dbReference>
<dbReference type="RefSeq" id="WP_354230248.1">
    <property type="nucleotide sequence ID" value="NZ_JBEPSN010000006.1"/>
</dbReference>
<organism evidence="3 4">
    <name type="scientific">Arthrobacter bambusae</name>
    <dbReference type="NCBI Taxonomy" id="1338426"/>
    <lineage>
        <taxon>Bacteria</taxon>
        <taxon>Bacillati</taxon>
        <taxon>Actinomycetota</taxon>
        <taxon>Actinomycetes</taxon>
        <taxon>Micrococcales</taxon>
        <taxon>Micrococcaceae</taxon>
        <taxon>Arthrobacter</taxon>
    </lineage>
</organism>
<accession>A0ABV2P808</accession>
<evidence type="ECO:0000313" key="4">
    <source>
        <dbReference type="Proteomes" id="UP001549307"/>
    </source>
</evidence>
<feature type="domain" description="Restriction endonuclease AspBHI N-terminal" evidence="2">
    <location>
        <begin position="35"/>
        <end position="218"/>
    </location>
</feature>
<evidence type="ECO:0008006" key="5">
    <source>
        <dbReference type="Google" id="ProtNLM"/>
    </source>
</evidence>
<sequence>MTIDASLVASVHHRQRLSRMNLVVDSIYQGGRRGNGGDDPLSGLLGVSNMGGFRYLGQLNSIKMLVLSLGRRDPSWPDSIDRESGTVTYYGDNKEPGRALHKTPRHGNEILRDLFNAEMADPAIRAQTPPIFIFESAGTWRDVVFVGVAVPGAAHVGSGEDLVAIWRSKNNRRFQNYRSIFTILDAAEVPREWIDDVQKGDYSSLHAPKAWSDWVRTGIARPLLAPGTVRHRSREEQMPSTPEDMVLLDIIRQGFAQDPFEFEKFAAAIVRLQMPNVAELDLTRRYRDGGRDGVGALRLGPKPSSILVDFALEAKCYSLTNGVGVREVSRLISRIRHRQFGILVTTSFLSSQAYQEIVEDGHPIIIISGGDIIDILHQYHLGTRPALMEWMSSIARTVDIQVPSK</sequence>
<name>A0ABV2P808_9MICC</name>
<dbReference type="InterPro" id="IPR041409">
    <property type="entry name" value="RE_AspBHI_N"/>
</dbReference>